<keyword evidence="7" id="KW-1185">Reference proteome</keyword>
<comment type="function">
    <text evidence="2">May play the central regulatory role in sporulation. It may be an element of the effector pathway responsible for the activation of sporulation genes in response to nutritional stress. Spo0A may act in concert with spo0H (a sigma factor) to control the expression of some genes that are critical to the sporulation process.</text>
</comment>
<dbReference type="InterPro" id="IPR007492">
    <property type="entry name" value="LytTR_DNA-bd_dom"/>
</dbReference>
<name>A0ABT5UJP9_EUBLI</name>
<dbReference type="CDD" id="cd00156">
    <property type="entry name" value="REC"/>
    <property type="match status" value="1"/>
</dbReference>
<reference evidence="6 7" key="1">
    <citation type="submission" date="2023-02" db="EMBL/GenBank/DDBJ databases">
        <title>Comparative genome analysis of Eubacterium limosum species.</title>
        <authorList>
            <person name="Bak J.E."/>
        </authorList>
    </citation>
    <scope>NUCLEOTIDE SEQUENCE [LARGE SCALE GENOMIC DNA]</scope>
    <source>
        <strain evidence="6 7">KGMB01548</strain>
    </source>
</reference>
<keyword evidence="3" id="KW-0597">Phosphoprotein</keyword>
<dbReference type="PANTHER" id="PTHR37299">
    <property type="entry name" value="TRANSCRIPTIONAL REGULATOR-RELATED"/>
    <property type="match status" value="1"/>
</dbReference>
<feature type="domain" description="Response regulatory" evidence="4">
    <location>
        <begin position="17"/>
        <end position="129"/>
    </location>
</feature>
<feature type="modified residue" description="4-aspartylphosphate" evidence="3">
    <location>
        <position position="66"/>
    </location>
</feature>
<accession>A0ABT5UJP9</accession>
<evidence type="ECO:0000313" key="7">
    <source>
        <dbReference type="Proteomes" id="UP001215087"/>
    </source>
</evidence>
<evidence type="ECO:0000259" key="4">
    <source>
        <dbReference type="PROSITE" id="PS50110"/>
    </source>
</evidence>
<evidence type="ECO:0000256" key="3">
    <source>
        <dbReference type="PROSITE-ProRule" id="PRU00169"/>
    </source>
</evidence>
<sequence>MTYNEITSKGEECIMLRVAVCDDEKEMREIICGFLKNYPNVEAIDCFECGEAFLQKRGHYDLVFLDIDMSGMDGIETGRRIRKWDKQVYIVYVTHLPDYQKYAMGVHAFGYLEKPVTQSDIKAILQEVEAYKQETEQPLFLEFKTEEGIVRFDIRDIFYFEYTERRIRMCTQKGTFYLRRKMGEVAEVMKSYAFSQPHKSFCVNLFHVKAIKGYDIQMTNSDVVPLSQKKSAAFREQLNVYLEHLIG</sequence>
<dbReference type="GO" id="GO:0003677">
    <property type="term" value="F:DNA binding"/>
    <property type="evidence" value="ECO:0007669"/>
    <property type="project" value="UniProtKB-KW"/>
</dbReference>
<evidence type="ECO:0000259" key="5">
    <source>
        <dbReference type="PROSITE" id="PS50930"/>
    </source>
</evidence>
<dbReference type="PROSITE" id="PS50110">
    <property type="entry name" value="RESPONSE_REGULATORY"/>
    <property type="match status" value="1"/>
</dbReference>
<dbReference type="InterPro" id="IPR001789">
    <property type="entry name" value="Sig_transdc_resp-reg_receiver"/>
</dbReference>
<dbReference type="Gene3D" id="3.40.50.2300">
    <property type="match status" value="1"/>
</dbReference>
<dbReference type="SMART" id="SM00850">
    <property type="entry name" value="LytTR"/>
    <property type="match status" value="1"/>
</dbReference>
<dbReference type="SUPFAM" id="SSF52172">
    <property type="entry name" value="CheY-like"/>
    <property type="match status" value="1"/>
</dbReference>
<dbReference type="PANTHER" id="PTHR37299:SF1">
    <property type="entry name" value="STAGE 0 SPORULATION PROTEIN A HOMOLOG"/>
    <property type="match status" value="1"/>
</dbReference>
<dbReference type="Pfam" id="PF00072">
    <property type="entry name" value="Response_reg"/>
    <property type="match status" value="1"/>
</dbReference>
<dbReference type="InterPro" id="IPR011006">
    <property type="entry name" value="CheY-like_superfamily"/>
</dbReference>
<evidence type="ECO:0000256" key="2">
    <source>
        <dbReference type="ARBA" id="ARBA00024867"/>
    </source>
</evidence>
<dbReference type="SMART" id="SM00448">
    <property type="entry name" value="REC"/>
    <property type="match status" value="1"/>
</dbReference>
<organism evidence="6 7">
    <name type="scientific">Eubacterium limosum</name>
    <dbReference type="NCBI Taxonomy" id="1736"/>
    <lineage>
        <taxon>Bacteria</taxon>
        <taxon>Bacillati</taxon>
        <taxon>Bacillota</taxon>
        <taxon>Clostridia</taxon>
        <taxon>Eubacteriales</taxon>
        <taxon>Eubacteriaceae</taxon>
        <taxon>Eubacterium</taxon>
    </lineage>
</organism>
<feature type="domain" description="HTH LytTR-type" evidence="5">
    <location>
        <begin position="141"/>
        <end position="240"/>
    </location>
</feature>
<dbReference type="Proteomes" id="UP001215087">
    <property type="component" value="Unassembled WGS sequence"/>
</dbReference>
<dbReference type="PROSITE" id="PS50930">
    <property type="entry name" value="HTH_LYTTR"/>
    <property type="match status" value="1"/>
</dbReference>
<dbReference type="EMBL" id="JAQSVD010000001">
    <property type="protein sequence ID" value="MDE1469129.1"/>
    <property type="molecule type" value="Genomic_DNA"/>
</dbReference>
<evidence type="ECO:0000313" key="6">
    <source>
        <dbReference type="EMBL" id="MDE1469129.1"/>
    </source>
</evidence>
<comment type="caution">
    <text evidence="6">The sequence shown here is derived from an EMBL/GenBank/DDBJ whole genome shotgun (WGS) entry which is preliminary data.</text>
</comment>
<evidence type="ECO:0000256" key="1">
    <source>
        <dbReference type="ARBA" id="ARBA00018672"/>
    </source>
</evidence>
<keyword evidence="6" id="KW-0238">DNA-binding</keyword>
<dbReference type="Pfam" id="PF04397">
    <property type="entry name" value="LytTR"/>
    <property type="match status" value="1"/>
</dbReference>
<protein>
    <recommendedName>
        <fullName evidence="1">Stage 0 sporulation protein A homolog</fullName>
    </recommendedName>
</protein>
<dbReference type="Gene3D" id="2.40.50.1020">
    <property type="entry name" value="LytTr DNA-binding domain"/>
    <property type="match status" value="1"/>
</dbReference>
<dbReference type="RefSeq" id="WP_227207181.1">
    <property type="nucleotide sequence ID" value="NZ_CP171347.1"/>
</dbReference>
<gene>
    <name evidence="6" type="ORF">PTZ04_02540</name>
</gene>
<dbReference type="InterPro" id="IPR046947">
    <property type="entry name" value="LytR-like"/>
</dbReference>
<proteinExistence type="predicted"/>